<organism evidence="1 2">
    <name type="scientific">Streptomyces angustmyceticus</name>
    <dbReference type="NCBI Taxonomy" id="285578"/>
    <lineage>
        <taxon>Bacteria</taxon>
        <taxon>Bacillati</taxon>
        <taxon>Actinomycetota</taxon>
        <taxon>Actinomycetes</taxon>
        <taxon>Kitasatosporales</taxon>
        <taxon>Streptomycetaceae</taxon>
        <taxon>Streptomyces</taxon>
    </lineage>
</organism>
<sequence length="87" mass="9703">MLKFVMDVHCVRRHAPCMALQQSTSCVRCTDCGWPLAEPAYVVSRHPTTQGVIVYTRCACGRLRVWLDRDSEVAPRLLIANDEGNGA</sequence>
<evidence type="ECO:0000313" key="1">
    <source>
        <dbReference type="EMBL" id="GES32978.1"/>
    </source>
</evidence>
<reference evidence="1 2" key="1">
    <citation type="submission" date="2019-10" db="EMBL/GenBank/DDBJ databases">
        <title>Whole genome shotgun sequence of Streptomyces angustmyceticus NBRC 3934.</title>
        <authorList>
            <person name="Hosoyama A."/>
            <person name="Ichikawa N."/>
            <person name="Kimura A."/>
            <person name="Kitahashi Y."/>
            <person name="Komaki H."/>
            <person name="Uohara A."/>
        </authorList>
    </citation>
    <scope>NUCLEOTIDE SEQUENCE [LARGE SCALE GENOMIC DNA]</scope>
    <source>
        <strain evidence="1 2">NBRC 3934</strain>
    </source>
</reference>
<dbReference type="AlphaFoldDB" id="A0A5J4LRD4"/>
<dbReference type="Proteomes" id="UP000325598">
    <property type="component" value="Unassembled WGS sequence"/>
</dbReference>
<keyword evidence="2" id="KW-1185">Reference proteome</keyword>
<protein>
    <submittedName>
        <fullName evidence="1">Uncharacterized protein</fullName>
    </submittedName>
</protein>
<comment type="caution">
    <text evidence="1">The sequence shown here is derived from an EMBL/GenBank/DDBJ whole genome shotgun (WGS) entry which is preliminary data.</text>
</comment>
<dbReference type="EMBL" id="BLAG01000016">
    <property type="protein sequence ID" value="GES32978.1"/>
    <property type="molecule type" value="Genomic_DNA"/>
</dbReference>
<gene>
    <name evidence="1" type="ORF">San01_54660</name>
</gene>
<evidence type="ECO:0000313" key="2">
    <source>
        <dbReference type="Proteomes" id="UP000325598"/>
    </source>
</evidence>
<proteinExistence type="predicted"/>
<name>A0A5J4LRD4_9ACTN</name>
<accession>A0A5J4LRD4</accession>